<accession>A0A7M2YCL8</accession>
<feature type="chain" id="PRO_5032576868" evidence="1">
    <location>
        <begin position="19"/>
        <end position="216"/>
    </location>
</feature>
<protein>
    <submittedName>
        <fullName evidence="2">Uncharacterized protein</fullName>
    </submittedName>
</protein>
<dbReference type="KEGG" id="kfa:Q73A0000_16505"/>
<name>A0A7M2YCL8_9FLAO</name>
<keyword evidence="3" id="KW-1185">Reference proteome</keyword>
<sequence>MKKFLFVLVLLFAILVSAQNLPSAVSKSFNKQFPNQVITSWNDNGYYNYEDDWGDDVYFGDYDFDGFMDAGFDGYFSPYGFGYGYGNGYGYGYASPYYGLNREYEVPVDYVVRTEVSPTYYQIYFTMDNIKMTSLFKPDGTFIIAKGRVHNLPSSVTSAAMGKFKGQTIRFGLDMEKIIVPSVATPVYRFKVEVRRARSHIVKMDTTGKVISDNIR</sequence>
<dbReference type="Proteomes" id="UP000594195">
    <property type="component" value="Chromosome"/>
</dbReference>
<organism evidence="2 3">
    <name type="scientific">Kaistella flava</name>
    <name type="common">ex Peng et al. 2021</name>
    <dbReference type="NCBI Taxonomy" id="2038776"/>
    <lineage>
        <taxon>Bacteria</taxon>
        <taxon>Pseudomonadati</taxon>
        <taxon>Bacteroidota</taxon>
        <taxon>Flavobacteriia</taxon>
        <taxon>Flavobacteriales</taxon>
        <taxon>Weeksellaceae</taxon>
        <taxon>Chryseobacterium group</taxon>
        <taxon>Kaistella</taxon>
    </lineage>
</organism>
<evidence type="ECO:0000256" key="1">
    <source>
        <dbReference type="SAM" id="SignalP"/>
    </source>
</evidence>
<keyword evidence="1" id="KW-0732">Signal</keyword>
<evidence type="ECO:0000313" key="2">
    <source>
        <dbReference type="EMBL" id="QOW11846.1"/>
    </source>
</evidence>
<dbReference type="EMBL" id="CP040442">
    <property type="protein sequence ID" value="QOW11846.1"/>
    <property type="molecule type" value="Genomic_DNA"/>
</dbReference>
<dbReference type="RefSeq" id="WP_193812016.1">
    <property type="nucleotide sequence ID" value="NZ_CP040442.1"/>
</dbReference>
<dbReference type="AlphaFoldDB" id="A0A7M2YCL8"/>
<proteinExistence type="predicted"/>
<gene>
    <name evidence="2" type="ORF">Q73A0000_16505</name>
</gene>
<reference evidence="2 3" key="1">
    <citation type="submission" date="2019-05" db="EMBL/GenBank/DDBJ databases">
        <title>Chryseobacterium sp. isolated from King George Island, maritime Antarctica.</title>
        <authorList>
            <person name="Peng X."/>
        </authorList>
    </citation>
    <scope>NUCLEOTIDE SEQUENCE [LARGE SCALE GENOMIC DNA]</scope>
    <source>
        <strain evidence="2 3">7-3A</strain>
    </source>
</reference>
<feature type="signal peptide" evidence="1">
    <location>
        <begin position="1"/>
        <end position="18"/>
    </location>
</feature>
<evidence type="ECO:0000313" key="3">
    <source>
        <dbReference type="Proteomes" id="UP000594195"/>
    </source>
</evidence>